<proteinExistence type="predicted"/>
<organism evidence="3 4">
    <name type="scientific">Ophiocordyceps australis</name>
    <dbReference type="NCBI Taxonomy" id="1399860"/>
    <lineage>
        <taxon>Eukaryota</taxon>
        <taxon>Fungi</taxon>
        <taxon>Dikarya</taxon>
        <taxon>Ascomycota</taxon>
        <taxon>Pezizomycotina</taxon>
        <taxon>Sordariomycetes</taxon>
        <taxon>Hypocreomycetidae</taxon>
        <taxon>Hypocreales</taxon>
        <taxon>Ophiocordycipitaceae</taxon>
        <taxon>Ophiocordyceps</taxon>
    </lineage>
</organism>
<dbReference type="PANTHER" id="PTHR28133">
    <property type="entry name" value="REQUIRED FOR RESPIRATORY GROWTH PROTEIN 7, MITOCHONDRIAL"/>
    <property type="match status" value="1"/>
</dbReference>
<protein>
    <recommendedName>
        <fullName evidence="5">Restriction endonuclease type IV Mrr domain-containing protein</fullName>
    </recommendedName>
</protein>
<keyword evidence="2" id="KW-0496">Mitochondrion</keyword>
<keyword evidence="4" id="KW-1185">Reference proteome</keyword>
<dbReference type="Pfam" id="PF10356">
    <property type="entry name" value="RRG7"/>
    <property type="match status" value="2"/>
</dbReference>
<comment type="caution">
    <text evidence="3">The sequence shown here is derived from an EMBL/GenBank/DDBJ whole genome shotgun (WGS) entry which is preliminary data.</text>
</comment>
<evidence type="ECO:0000313" key="3">
    <source>
        <dbReference type="EMBL" id="PHH65824.1"/>
    </source>
</evidence>
<name>A0A2C5YFT0_9HYPO</name>
<dbReference type="InterPro" id="IPR018828">
    <property type="entry name" value="RRG7"/>
</dbReference>
<evidence type="ECO:0000313" key="4">
    <source>
        <dbReference type="Proteomes" id="UP000226192"/>
    </source>
</evidence>
<accession>A0A2C5YFT0</accession>
<dbReference type="PANTHER" id="PTHR28133:SF1">
    <property type="entry name" value="REQUIRED FOR RESPIRATORY GROWTH PROTEIN 7, MITOCHONDRIAL"/>
    <property type="match status" value="1"/>
</dbReference>
<gene>
    <name evidence="3" type="ORF">CDD81_1193</name>
</gene>
<dbReference type="OrthoDB" id="20734at2759"/>
<reference evidence="3 4" key="1">
    <citation type="submission" date="2017-06" db="EMBL/GenBank/DDBJ databases">
        <title>Ant-infecting Ophiocordyceps genomes reveal a high diversity of potential behavioral manipulation genes and a possible major role for enterotoxins.</title>
        <authorList>
            <person name="De Bekker C."/>
            <person name="Evans H.C."/>
            <person name="Brachmann A."/>
            <person name="Hughes D.P."/>
        </authorList>
    </citation>
    <scope>NUCLEOTIDE SEQUENCE [LARGE SCALE GENOMIC DNA]</scope>
    <source>
        <strain evidence="3 4">Map64</strain>
    </source>
</reference>
<dbReference type="EMBL" id="NJET01000013">
    <property type="protein sequence ID" value="PHH65824.1"/>
    <property type="molecule type" value="Genomic_DNA"/>
</dbReference>
<dbReference type="Proteomes" id="UP000226192">
    <property type="component" value="Unassembled WGS sequence"/>
</dbReference>
<sequence>MSYAQRTGLDAKSTIYVGTHYEYTVAAALSGYGFALKRIGGVSDRGTDLIGMWTLPCAPASGSSWPLALRVVVQCKYGCGRGRVGPQHIRELEGAFAGAPAGWRGGGASGVVGVLVGEAPATRGVRDALGRSRWPMVFASCSREGRVEQLLWNGRAEEEGLEGLSVGVRHTQDQSCSELVLLYNGQVVS</sequence>
<comment type="subcellular location">
    <subcellularLocation>
        <location evidence="1">Mitochondrion</location>
    </subcellularLocation>
</comment>
<evidence type="ECO:0000256" key="1">
    <source>
        <dbReference type="ARBA" id="ARBA00004173"/>
    </source>
</evidence>
<evidence type="ECO:0000256" key="2">
    <source>
        <dbReference type="ARBA" id="ARBA00023128"/>
    </source>
</evidence>
<dbReference type="GO" id="GO:0005739">
    <property type="term" value="C:mitochondrion"/>
    <property type="evidence" value="ECO:0007669"/>
    <property type="project" value="UniProtKB-SubCell"/>
</dbReference>
<dbReference type="AlphaFoldDB" id="A0A2C5YFT0"/>
<evidence type="ECO:0008006" key="5">
    <source>
        <dbReference type="Google" id="ProtNLM"/>
    </source>
</evidence>